<dbReference type="AlphaFoldDB" id="A0A3L7A8S5"/>
<sequence>MKTKKFLAVAGLAAASVLILSGCGNGGAADANVKPATSGEVNWWGWTPDTAVAKRYIAEFNKEYPDITVNYKNFENVDYRNTLVPALESGKGPDVYDLSAAGGVPDTWGPYAIDLEPLAKDTLGDDWKKKFSAGYVDQLTGSDGRIVSLPLGGMSAGFLWYNKNIFDEAGATVPTDYTSWVDACAKITAIGKTCFAMAAGGDDTFPTEMYHSIANSVDPEFFIKASTGKAKWNDPAGIEVLEIIAKMKKDGIIASNVLDGTQYPQANEAFMKGSAAMVQMGFWYTQYAEANSCAASMEAAGVANPTCFVQLPLEFPDVAGKGHGSQYFGEVDYGLAIAEDSKNIAASKTFVSWMTMSEKGQQNVANALDLLPGLQGVKPDWNAISLVDKSVQQPAIETLIADSTATTQTRQWQATEKSLHGIVVAIQRVLDPTLSESIPDIAAKLQDASEASTAGTK</sequence>
<evidence type="ECO:0000256" key="4">
    <source>
        <dbReference type="ARBA" id="ARBA00023139"/>
    </source>
</evidence>
<dbReference type="PANTHER" id="PTHR43649:SF33">
    <property type="entry name" value="POLYGALACTURONAN_RHAMNOGALACTURONAN-BINDING PROTEIN YTCQ"/>
    <property type="match status" value="1"/>
</dbReference>
<keyword evidence="1" id="KW-1003">Cell membrane</keyword>
<dbReference type="OrthoDB" id="8317736at2"/>
<evidence type="ECO:0000256" key="2">
    <source>
        <dbReference type="ARBA" id="ARBA00022729"/>
    </source>
</evidence>
<organism evidence="7 8">
    <name type="scientific">Mycetocola tolaasinivorans</name>
    <dbReference type="NCBI Taxonomy" id="76635"/>
    <lineage>
        <taxon>Bacteria</taxon>
        <taxon>Bacillati</taxon>
        <taxon>Actinomycetota</taxon>
        <taxon>Actinomycetes</taxon>
        <taxon>Micrococcales</taxon>
        <taxon>Microbacteriaceae</taxon>
        <taxon>Mycetocola</taxon>
    </lineage>
</organism>
<keyword evidence="2 6" id="KW-0732">Signal</keyword>
<evidence type="ECO:0000256" key="1">
    <source>
        <dbReference type="ARBA" id="ARBA00022475"/>
    </source>
</evidence>
<dbReference type="Gene3D" id="3.40.190.10">
    <property type="entry name" value="Periplasmic binding protein-like II"/>
    <property type="match status" value="2"/>
</dbReference>
<dbReference type="EMBL" id="RCUX01000003">
    <property type="protein sequence ID" value="RLP76806.1"/>
    <property type="molecule type" value="Genomic_DNA"/>
</dbReference>
<name>A0A3L7A8S5_9MICO</name>
<evidence type="ECO:0000256" key="5">
    <source>
        <dbReference type="ARBA" id="ARBA00023288"/>
    </source>
</evidence>
<dbReference type="RefSeq" id="WP_121647616.1">
    <property type="nucleotide sequence ID" value="NZ_RCUX01000003.1"/>
</dbReference>
<keyword evidence="5" id="KW-0449">Lipoprotein</keyword>
<dbReference type="SUPFAM" id="SSF53850">
    <property type="entry name" value="Periplasmic binding protein-like II"/>
    <property type="match status" value="1"/>
</dbReference>
<dbReference type="PROSITE" id="PS51257">
    <property type="entry name" value="PROKAR_LIPOPROTEIN"/>
    <property type="match status" value="1"/>
</dbReference>
<feature type="signal peptide" evidence="6">
    <location>
        <begin position="1"/>
        <end position="28"/>
    </location>
</feature>
<dbReference type="PANTHER" id="PTHR43649">
    <property type="entry name" value="ARABINOSE-BINDING PROTEIN-RELATED"/>
    <property type="match status" value="1"/>
</dbReference>
<keyword evidence="4" id="KW-0564">Palmitate</keyword>
<keyword evidence="8" id="KW-1185">Reference proteome</keyword>
<gene>
    <name evidence="7" type="ORF">D9V32_03975</name>
</gene>
<accession>A0A3L7A8S5</accession>
<protein>
    <submittedName>
        <fullName evidence="7">Carbohydrate ABC transporter substrate-binding protein</fullName>
    </submittedName>
</protein>
<reference evidence="7 8" key="1">
    <citation type="submission" date="2018-10" db="EMBL/GenBank/DDBJ databases">
        <authorList>
            <person name="Li J."/>
        </authorList>
    </citation>
    <scope>NUCLEOTIDE SEQUENCE [LARGE SCALE GENOMIC DNA]</scope>
    <source>
        <strain evidence="7 8">IF 016277</strain>
    </source>
</reference>
<evidence type="ECO:0000313" key="7">
    <source>
        <dbReference type="EMBL" id="RLP76806.1"/>
    </source>
</evidence>
<evidence type="ECO:0000313" key="8">
    <source>
        <dbReference type="Proteomes" id="UP000272503"/>
    </source>
</evidence>
<dbReference type="Pfam" id="PF01547">
    <property type="entry name" value="SBP_bac_1"/>
    <property type="match status" value="1"/>
</dbReference>
<dbReference type="InterPro" id="IPR006059">
    <property type="entry name" value="SBP"/>
</dbReference>
<evidence type="ECO:0000256" key="6">
    <source>
        <dbReference type="SAM" id="SignalP"/>
    </source>
</evidence>
<keyword evidence="3" id="KW-0472">Membrane</keyword>
<evidence type="ECO:0000256" key="3">
    <source>
        <dbReference type="ARBA" id="ARBA00023136"/>
    </source>
</evidence>
<feature type="chain" id="PRO_5038576988" evidence="6">
    <location>
        <begin position="29"/>
        <end position="457"/>
    </location>
</feature>
<dbReference type="InterPro" id="IPR050490">
    <property type="entry name" value="Bact_solute-bd_prot1"/>
</dbReference>
<comment type="caution">
    <text evidence="7">The sequence shown here is derived from an EMBL/GenBank/DDBJ whole genome shotgun (WGS) entry which is preliminary data.</text>
</comment>
<dbReference type="Proteomes" id="UP000272503">
    <property type="component" value="Unassembled WGS sequence"/>
</dbReference>
<proteinExistence type="predicted"/>